<comment type="similarity">
    <text evidence="1">Belongs to the peptidase M43B family.</text>
</comment>
<dbReference type="Pfam" id="PF05572">
    <property type="entry name" value="Peptidase_M43"/>
    <property type="match status" value="1"/>
</dbReference>
<dbReference type="SUPFAM" id="SSF49299">
    <property type="entry name" value="PKD domain"/>
    <property type="match status" value="1"/>
</dbReference>
<sequence length="725" mass="79233">MFCDSSSQSWYITNAKTYLKIIMRKIILSVAIAFGAFTSTFAQEAYPCHTDEKTTELIESLTPQQRIQYENDQQSYDSEIQNFIANNPELLVQSDGNQRAITYTVPVVFHIIHEGGSENISEDQIMNALQHLNDDYQKSNTQWSNVNANFLPIVADVEIEFKLAKLDGSGNCTNGITRTYSSVTNGASGSDRIAVVQAQHGNWPGDKYINFYIAKDIDGAAGYTYRPNTWIGASMENGIHVLHNYVGSIGTAGSSGAHTLSHEVGHWLDLPHLWGTTNTPGLASNCGDDDGISDTPNTIGWSNCNVNGTSCGSLDNVENFMEYSYCSKMFTNGQKVRMHGALSSNVGGRDNITKAANLVATGVNLPDIMCEASFKADKQEICPGQSVSFEDLSFSGPTGWTWNFPGGSPSSSTSQNPTVTYNTPGTYAVTLTATDGSTSKSVTENSFIKVLPLNTSLPIVESFEGLSNFNGSFWTVGNHNNNAKFDITTTAAYTGSKSVVLKNFGQSAGNIDDMASSPIDLSTVTTETTLSFRYAYRKRSASNDEWLRIFITNNCGENWTQRKTIRGNALGSITSGSSWKPTSQSDWTTVHMTNITASYWTTDFRFKFEFESDGGNNLYLDDVNIYEGSSSEDPLSVSNEDLIKSFSVYPNPADHMANVTFSIENNQNVNVSLVNMMGQTIQSNTIQAQTGSNLVMLDTEKIQAGIYLVKVNIGGAQQVKRLIIK</sequence>
<gene>
    <name evidence="10" type="ORF">ERX46_00360</name>
</gene>
<dbReference type="Proteomes" id="UP000293952">
    <property type="component" value="Unassembled WGS sequence"/>
</dbReference>
<comment type="caution">
    <text evidence="10">The sequence shown here is derived from an EMBL/GenBank/DDBJ whole genome shotgun (WGS) entry which is preliminary data.</text>
</comment>
<dbReference type="SMART" id="SM00089">
    <property type="entry name" value="PKD"/>
    <property type="match status" value="1"/>
</dbReference>
<evidence type="ECO:0000256" key="5">
    <source>
        <dbReference type="ARBA" id="ARBA00022801"/>
    </source>
</evidence>
<dbReference type="InterPro" id="IPR022409">
    <property type="entry name" value="PKD/Chitinase_dom"/>
</dbReference>
<dbReference type="Gene3D" id="2.60.120.260">
    <property type="entry name" value="Galactose-binding domain-like"/>
    <property type="match status" value="1"/>
</dbReference>
<keyword evidence="5" id="KW-0378">Hydrolase</keyword>
<name>A0A4Q4KQ09_9FLAO</name>
<dbReference type="Gene3D" id="2.60.40.10">
    <property type="entry name" value="Immunoglobulins"/>
    <property type="match status" value="1"/>
</dbReference>
<dbReference type="NCBIfam" id="TIGR04183">
    <property type="entry name" value="Por_Secre_tail"/>
    <property type="match status" value="1"/>
</dbReference>
<dbReference type="InterPro" id="IPR035986">
    <property type="entry name" value="PKD_dom_sf"/>
</dbReference>
<dbReference type="OrthoDB" id="9792152at2"/>
<evidence type="ECO:0000259" key="9">
    <source>
        <dbReference type="PROSITE" id="PS50093"/>
    </source>
</evidence>
<dbReference type="InterPro" id="IPR024079">
    <property type="entry name" value="MetalloPept_cat_dom_sf"/>
</dbReference>
<proteinExistence type="inferred from homology"/>
<protein>
    <submittedName>
        <fullName evidence="10">T9SS type A sorting domain-containing protein</fullName>
    </submittedName>
</protein>
<evidence type="ECO:0000256" key="4">
    <source>
        <dbReference type="ARBA" id="ARBA00022729"/>
    </source>
</evidence>
<evidence type="ECO:0000313" key="11">
    <source>
        <dbReference type="Proteomes" id="UP000293952"/>
    </source>
</evidence>
<dbReference type="InterPro" id="IPR008754">
    <property type="entry name" value="Peptidase_M43"/>
</dbReference>
<dbReference type="InterPro" id="IPR000601">
    <property type="entry name" value="PKD_dom"/>
</dbReference>
<reference evidence="10 11" key="1">
    <citation type="submission" date="2019-02" db="EMBL/GenBank/DDBJ databases">
        <title>Genome sequence of the sea-ice species Brumimicrobium glaciale.</title>
        <authorList>
            <person name="Bowman J.P."/>
        </authorList>
    </citation>
    <scope>NUCLEOTIDE SEQUENCE [LARGE SCALE GENOMIC DNA]</scope>
    <source>
        <strain evidence="10 11">IC156</strain>
    </source>
</reference>
<dbReference type="SUPFAM" id="SSF55486">
    <property type="entry name" value="Metalloproteases ('zincins'), catalytic domain"/>
    <property type="match status" value="1"/>
</dbReference>
<keyword evidence="7" id="KW-0482">Metalloprotease</keyword>
<keyword evidence="4" id="KW-0732">Signal</keyword>
<dbReference type="Pfam" id="PF18962">
    <property type="entry name" value="Por_Secre_tail"/>
    <property type="match status" value="1"/>
</dbReference>
<dbReference type="GO" id="GO:0006508">
    <property type="term" value="P:proteolysis"/>
    <property type="evidence" value="ECO:0007669"/>
    <property type="project" value="UniProtKB-KW"/>
</dbReference>
<dbReference type="EMBL" id="SETE01000001">
    <property type="protein sequence ID" value="RYM35477.1"/>
    <property type="molecule type" value="Genomic_DNA"/>
</dbReference>
<dbReference type="Gene3D" id="3.40.390.10">
    <property type="entry name" value="Collagenase (Catalytic Domain)"/>
    <property type="match status" value="1"/>
</dbReference>
<dbReference type="GO" id="GO:0008237">
    <property type="term" value="F:metallopeptidase activity"/>
    <property type="evidence" value="ECO:0007669"/>
    <property type="project" value="UniProtKB-KW"/>
</dbReference>
<dbReference type="CDD" id="cd00146">
    <property type="entry name" value="PKD"/>
    <property type="match status" value="1"/>
</dbReference>
<dbReference type="PROSITE" id="PS50093">
    <property type="entry name" value="PKD"/>
    <property type="match status" value="1"/>
</dbReference>
<organism evidence="10 11">
    <name type="scientific">Brumimicrobium glaciale</name>
    <dbReference type="NCBI Taxonomy" id="200475"/>
    <lineage>
        <taxon>Bacteria</taxon>
        <taxon>Pseudomonadati</taxon>
        <taxon>Bacteroidota</taxon>
        <taxon>Flavobacteriia</taxon>
        <taxon>Flavobacteriales</taxon>
        <taxon>Crocinitomicaceae</taxon>
        <taxon>Brumimicrobium</taxon>
    </lineage>
</organism>
<evidence type="ECO:0000313" key="10">
    <source>
        <dbReference type="EMBL" id="RYM35477.1"/>
    </source>
</evidence>
<feature type="domain" description="PKD" evidence="9">
    <location>
        <begin position="384"/>
        <end position="455"/>
    </location>
</feature>
<dbReference type="GO" id="GO:0046872">
    <property type="term" value="F:metal ion binding"/>
    <property type="evidence" value="ECO:0007669"/>
    <property type="project" value="UniProtKB-KW"/>
</dbReference>
<keyword evidence="2" id="KW-0645">Protease</keyword>
<dbReference type="InterPro" id="IPR013783">
    <property type="entry name" value="Ig-like_fold"/>
</dbReference>
<dbReference type="Pfam" id="PF18911">
    <property type="entry name" value="PKD_4"/>
    <property type="match status" value="1"/>
</dbReference>
<keyword evidence="8" id="KW-1015">Disulfide bond</keyword>
<keyword evidence="3" id="KW-0479">Metal-binding</keyword>
<evidence type="ECO:0000256" key="2">
    <source>
        <dbReference type="ARBA" id="ARBA00022670"/>
    </source>
</evidence>
<keyword evidence="11" id="KW-1185">Reference proteome</keyword>
<evidence type="ECO:0000256" key="7">
    <source>
        <dbReference type="ARBA" id="ARBA00023049"/>
    </source>
</evidence>
<accession>A0A4Q4KQ09</accession>
<dbReference type="InterPro" id="IPR026444">
    <property type="entry name" value="Secre_tail"/>
</dbReference>
<evidence type="ECO:0000256" key="6">
    <source>
        <dbReference type="ARBA" id="ARBA00022833"/>
    </source>
</evidence>
<dbReference type="PANTHER" id="PTHR47466:SF1">
    <property type="entry name" value="METALLOPROTEASE MEP1 (AFU_ORTHOLOGUE AFUA_1G07730)-RELATED"/>
    <property type="match status" value="1"/>
</dbReference>
<evidence type="ECO:0000256" key="8">
    <source>
        <dbReference type="ARBA" id="ARBA00023157"/>
    </source>
</evidence>
<keyword evidence="6" id="KW-0862">Zinc</keyword>
<evidence type="ECO:0000256" key="1">
    <source>
        <dbReference type="ARBA" id="ARBA00008721"/>
    </source>
</evidence>
<evidence type="ECO:0000256" key="3">
    <source>
        <dbReference type="ARBA" id="ARBA00022723"/>
    </source>
</evidence>
<dbReference type="PANTHER" id="PTHR47466">
    <property type="match status" value="1"/>
</dbReference>
<dbReference type="AlphaFoldDB" id="A0A4Q4KQ09"/>